<name>A0A2S2Q4V5_9HEMI</name>
<dbReference type="PANTHER" id="PTHR14905:SF7">
    <property type="entry name" value="VON WILLEBRAND FACTOR A DOMAIN-CONTAINING PROTEIN 7"/>
    <property type="match status" value="1"/>
</dbReference>
<dbReference type="InterPro" id="IPR056861">
    <property type="entry name" value="HMCN1-like_VWA"/>
</dbReference>
<evidence type="ECO:0000256" key="1">
    <source>
        <dbReference type="ARBA" id="ARBA00004613"/>
    </source>
</evidence>
<evidence type="ECO:0000256" key="3">
    <source>
        <dbReference type="ARBA" id="ARBA00022729"/>
    </source>
</evidence>
<dbReference type="Pfam" id="PF25106">
    <property type="entry name" value="VWA_4"/>
    <property type="match status" value="1"/>
</dbReference>
<proteinExistence type="predicted"/>
<keyword evidence="2" id="KW-0964">Secreted</keyword>
<accession>A0A2S2Q4V5</accession>
<feature type="domain" description="Hemicentin-1-like von Willebrand factor A" evidence="4">
    <location>
        <begin position="2"/>
        <end position="75"/>
    </location>
</feature>
<evidence type="ECO:0000259" key="4">
    <source>
        <dbReference type="Pfam" id="PF25106"/>
    </source>
</evidence>
<keyword evidence="3" id="KW-0732">Signal</keyword>
<dbReference type="PANTHER" id="PTHR14905">
    <property type="entry name" value="NG37"/>
    <property type="match status" value="1"/>
</dbReference>
<organism evidence="5">
    <name type="scientific">Sipha flava</name>
    <name type="common">yellow sugarcane aphid</name>
    <dbReference type="NCBI Taxonomy" id="143950"/>
    <lineage>
        <taxon>Eukaryota</taxon>
        <taxon>Metazoa</taxon>
        <taxon>Ecdysozoa</taxon>
        <taxon>Arthropoda</taxon>
        <taxon>Hexapoda</taxon>
        <taxon>Insecta</taxon>
        <taxon>Pterygota</taxon>
        <taxon>Neoptera</taxon>
        <taxon>Paraneoptera</taxon>
        <taxon>Hemiptera</taxon>
        <taxon>Sternorrhyncha</taxon>
        <taxon>Aphidomorpha</taxon>
        <taxon>Aphidoidea</taxon>
        <taxon>Aphididae</taxon>
        <taxon>Sipha</taxon>
    </lineage>
</organism>
<dbReference type="OrthoDB" id="5985519at2759"/>
<dbReference type="AlphaFoldDB" id="A0A2S2Q4V5"/>
<evidence type="ECO:0000313" key="5">
    <source>
        <dbReference type="EMBL" id="MBY72620.1"/>
    </source>
</evidence>
<dbReference type="EMBL" id="GGMS01003417">
    <property type="protein sequence ID" value="MBY72620.1"/>
    <property type="molecule type" value="Transcribed_RNA"/>
</dbReference>
<evidence type="ECO:0000256" key="2">
    <source>
        <dbReference type="ARBA" id="ARBA00022525"/>
    </source>
</evidence>
<protein>
    <submittedName>
        <fullName evidence="5">Hemicentin-1</fullName>
    </submittedName>
</protein>
<gene>
    <name evidence="5" type="primary">HMCN1_0</name>
    <name evidence="5" type="ORF">g.10711</name>
</gene>
<dbReference type="InterPro" id="IPR052577">
    <property type="entry name" value="VWA7"/>
</dbReference>
<sequence length="100" mass="11319">MTETFDPNVIMYKLNRVAIKGGGDCAEMGITAVVQALKIIKPNSYVYVFTDASAKDTYLVDEALELIQRKQSQVIDKQTNCVQFIFSNQTPIRFMDTYVL</sequence>
<reference evidence="5" key="1">
    <citation type="submission" date="2018-04" db="EMBL/GenBank/DDBJ databases">
        <title>Transcriptome assembly of Sipha flava.</title>
        <authorList>
            <person name="Scully E.D."/>
            <person name="Geib S.M."/>
            <person name="Palmer N.A."/>
            <person name="Koch K."/>
            <person name="Bradshaw J."/>
            <person name="Heng-Moss T."/>
            <person name="Sarath G."/>
        </authorList>
    </citation>
    <scope>NUCLEOTIDE SEQUENCE</scope>
</reference>
<comment type="subcellular location">
    <subcellularLocation>
        <location evidence="1">Secreted</location>
    </subcellularLocation>
</comment>